<dbReference type="RefSeq" id="WP_136431367.1">
    <property type="nucleotide sequence ID" value="NZ_JBHSNS010000007.1"/>
</dbReference>
<dbReference type="InterPro" id="IPR036390">
    <property type="entry name" value="WH_DNA-bd_sf"/>
</dbReference>
<sequence>MAEEGTSKSPGHCAVPEGCDADVWDAFQWDTREDCEVRQILDRVADKWSLLVVSLLKRETMRFNELRREIDGISQRMLTVTLRNLERDGLVRRTAYPEIPPRVEYALSDLGCTLLGTIEPLVRWTEEHQAEIVRARVEFDARTGPVEHHR</sequence>
<feature type="domain" description="HTH hxlR-type" evidence="4">
    <location>
        <begin position="35"/>
        <end position="133"/>
    </location>
</feature>
<evidence type="ECO:0000256" key="1">
    <source>
        <dbReference type="ARBA" id="ARBA00023015"/>
    </source>
</evidence>
<keyword evidence="2" id="KW-0238">DNA-binding</keyword>
<dbReference type="PANTHER" id="PTHR33204">
    <property type="entry name" value="TRANSCRIPTIONAL REGULATOR, MARR FAMILY"/>
    <property type="match status" value="1"/>
</dbReference>
<dbReference type="InterPro" id="IPR002577">
    <property type="entry name" value="HTH_HxlR"/>
</dbReference>
<dbReference type="Proteomes" id="UP001596072">
    <property type="component" value="Unassembled WGS sequence"/>
</dbReference>
<dbReference type="Pfam" id="PF01638">
    <property type="entry name" value="HxlR"/>
    <property type="match status" value="1"/>
</dbReference>
<evidence type="ECO:0000259" key="4">
    <source>
        <dbReference type="PROSITE" id="PS51118"/>
    </source>
</evidence>
<accession>A0ABW0ZN43</accession>
<dbReference type="InterPro" id="IPR036388">
    <property type="entry name" value="WH-like_DNA-bd_sf"/>
</dbReference>
<keyword evidence="1" id="KW-0805">Transcription regulation</keyword>
<organism evidence="5 6">
    <name type="scientific">Nocardioides vastitatis</name>
    <dbReference type="NCBI Taxonomy" id="2568655"/>
    <lineage>
        <taxon>Bacteria</taxon>
        <taxon>Bacillati</taxon>
        <taxon>Actinomycetota</taxon>
        <taxon>Actinomycetes</taxon>
        <taxon>Propionibacteriales</taxon>
        <taxon>Nocardioidaceae</taxon>
        <taxon>Nocardioides</taxon>
    </lineage>
</organism>
<protein>
    <submittedName>
        <fullName evidence="5">Winged helix-turn-helix transcriptional regulator</fullName>
    </submittedName>
</protein>
<evidence type="ECO:0000256" key="2">
    <source>
        <dbReference type="ARBA" id="ARBA00023125"/>
    </source>
</evidence>
<dbReference type="Gene3D" id="1.10.10.10">
    <property type="entry name" value="Winged helix-like DNA-binding domain superfamily/Winged helix DNA-binding domain"/>
    <property type="match status" value="1"/>
</dbReference>
<gene>
    <name evidence="5" type="ORF">ACFPQB_14130</name>
</gene>
<dbReference type="SUPFAM" id="SSF46785">
    <property type="entry name" value="Winged helix' DNA-binding domain"/>
    <property type="match status" value="1"/>
</dbReference>
<reference evidence="6" key="1">
    <citation type="journal article" date="2019" name="Int. J. Syst. Evol. Microbiol.">
        <title>The Global Catalogue of Microorganisms (GCM) 10K type strain sequencing project: providing services to taxonomists for standard genome sequencing and annotation.</title>
        <authorList>
            <consortium name="The Broad Institute Genomics Platform"/>
            <consortium name="The Broad Institute Genome Sequencing Center for Infectious Disease"/>
            <person name="Wu L."/>
            <person name="Ma J."/>
        </authorList>
    </citation>
    <scope>NUCLEOTIDE SEQUENCE [LARGE SCALE GENOMIC DNA]</scope>
    <source>
        <strain evidence="6">YIM 94188</strain>
    </source>
</reference>
<proteinExistence type="predicted"/>
<evidence type="ECO:0000313" key="6">
    <source>
        <dbReference type="Proteomes" id="UP001596072"/>
    </source>
</evidence>
<dbReference type="EMBL" id="JBHSNS010000007">
    <property type="protein sequence ID" value="MFC5730060.1"/>
    <property type="molecule type" value="Genomic_DNA"/>
</dbReference>
<keyword evidence="3" id="KW-0804">Transcription</keyword>
<name>A0ABW0ZN43_9ACTN</name>
<evidence type="ECO:0000313" key="5">
    <source>
        <dbReference type="EMBL" id="MFC5730060.1"/>
    </source>
</evidence>
<dbReference type="PROSITE" id="PS51118">
    <property type="entry name" value="HTH_HXLR"/>
    <property type="match status" value="1"/>
</dbReference>
<keyword evidence="6" id="KW-1185">Reference proteome</keyword>
<evidence type="ECO:0000256" key="3">
    <source>
        <dbReference type="ARBA" id="ARBA00023163"/>
    </source>
</evidence>
<dbReference type="PANTHER" id="PTHR33204:SF39">
    <property type="entry name" value="TRANSCRIPTIONAL REGULATORY PROTEIN"/>
    <property type="match status" value="1"/>
</dbReference>
<comment type="caution">
    <text evidence="5">The sequence shown here is derived from an EMBL/GenBank/DDBJ whole genome shotgun (WGS) entry which is preliminary data.</text>
</comment>